<reference evidence="3" key="1">
    <citation type="submission" date="2017-02" db="UniProtKB">
        <authorList>
            <consortium name="WormBaseParasite"/>
        </authorList>
    </citation>
    <scope>IDENTIFICATION</scope>
</reference>
<keyword evidence="2" id="KW-1185">Reference proteome</keyword>
<accession>A0A0M3IIR5</accession>
<dbReference type="Gene3D" id="1.10.238.10">
    <property type="entry name" value="EF-hand"/>
    <property type="match status" value="1"/>
</dbReference>
<evidence type="ECO:0000313" key="2">
    <source>
        <dbReference type="Proteomes" id="UP000036681"/>
    </source>
</evidence>
<dbReference type="SUPFAM" id="SSF47473">
    <property type="entry name" value="EF-hand"/>
    <property type="match status" value="1"/>
</dbReference>
<dbReference type="PROSITE" id="PS50222">
    <property type="entry name" value="EF_HAND_2"/>
    <property type="match status" value="1"/>
</dbReference>
<name>A0A0M3IIR5_ASCLU</name>
<evidence type="ECO:0000259" key="1">
    <source>
        <dbReference type="PROSITE" id="PS50222"/>
    </source>
</evidence>
<dbReference type="Proteomes" id="UP000036681">
    <property type="component" value="Unplaced"/>
</dbReference>
<feature type="domain" description="EF-hand" evidence="1">
    <location>
        <begin position="22"/>
        <end position="57"/>
    </location>
</feature>
<protein>
    <submittedName>
        <fullName evidence="3">EF-hand domain-containing protein</fullName>
    </submittedName>
</protein>
<proteinExistence type="predicted"/>
<dbReference type="InterPro" id="IPR002048">
    <property type="entry name" value="EF_hand_dom"/>
</dbReference>
<evidence type="ECO:0000313" key="3">
    <source>
        <dbReference type="WBParaSite" id="ALUE_0001846301-mRNA-1"/>
    </source>
</evidence>
<sequence length="179" mass="21020">MNKDGRLTINECNALIETLQKYTPNELERFFNISDTDRNGFMRPNEFEALITSLLPSLFDEPKKAVNDDLEYFHQQMRSMTPQTEYDEEEDVENFEMVEHIPRPNDIPIRNEQDALRVLNMHTRNVSILNSADLDADQMANFTETLRLINKYIKIRNATNFLRFFLDGELIDGKLNARV</sequence>
<dbReference type="WBParaSite" id="ALUE_0001846301-mRNA-1">
    <property type="protein sequence ID" value="ALUE_0001846301-mRNA-1"/>
    <property type="gene ID" value="ALUE_0001846301"/>
</dbReference>
<dbReference type="GO" id="GO:0005509">
    <property type="term" value="F:calcium ion binding"/>
    <property type="evidence" value="ECO:0007669"/>
    <property type="project" value="InterPro"/>
</dbReference>
<dbReference type="InterPro" id="IPR011992">
    <property type="entry name" value="EF-hand-dom_pair"/>
</dbReference>
<dbReference type="AlphaFoldDB" id="A0A0M3IIR5"/>
<organism evidence="2 3">
    <name type="scientific">Ascaris lumbricoides</name>
    <name type="common">Giant roundworm</name>
    <dbReference type="NCBI Taxonomy" id="6252"/>
    <lineage>
        <taxon>Eukaryota</taxon>
        <taxon>Metazoa</taxon>
        <taxon>Ecdysozoa</taxon>
        <taxon>Nematoda</taxon>
        <taxon>Chromadorea</taxon>
        <taxon>Rhabditida</taxon>
        <taxon>Spirurina</taxon>
        <taxon>Ascaridomorpha</taxon>
        <taxon>Ascaridoidea</taxon>
        <taxon>Ascarididae</taxon>
        <taxon>Ascaris</taxon>
    </lineage>
</organism>